<dbReference type="InterPro" id="IPR051783">
    <property type="entry name" value="NAD(P)-dependent_oxidoreduct"/>
</dbReference>
<proteinExistence type="predicted"/>
<protein>
    <submittedName>
        <fullName evidence="2">Nucleoside-diphosphate-sugar epimerases</fullName>
    </submittedName>
</protein>
<sequence length="271" mass="30487">MNVVIIGCGYVGSAVARYWRYQRSLAVTVTTTTAERIPDLQVLSQRVRLLKCSDTEELKYILKEQEIALVSVASKASSYEESYLKTAEALVNVLQGNSTLKQLIYTSSISVYGDQGINLVCEEDNPNPISDKSRILLRTEELLLSMSSRKLNICVLRLGGIYGPDRELVKIYSRFAGKSRLGDGRKPANWIHLDDIVGAIEFARQHSLKGVYNLVDDSKLTQGQVIEKVCEKYSLQPVIWDYNQSKQVQHNVSNQKIKDAGYQLIHPKIAF</sequence>
<dbReference type="GO" id="GO:0005737">
    <property type="term" value="C:cytoplasm"/>
    <property type="evidence" value="ECO:0007669"/>
    <property type="project" value="TreeGrafter"/>
</dbReference>
<dbReference type="PANTHER" id="PTHR48079">
    <property type="entry name" value="PROTEIN YEEZ"/>
    <property type="match status" value="1"/>
</dbReference>
<dbReference type="SUPFAM" id="SSF51735">
    <property type="entry name" value="NAD(P)-binding Rossmann-fold domains"/>
    <property type="match status" value="1"/>
</dbReference>
<evidence type="ECO:0000259" key="1">
    <source>
        <dbReference type="Pfam" id="PF01370"/>
    </source>
</evidence>
<keyword evidence="3" id="KW-1185">Reference proteome</keyword>
<gene>
    <name evidence="2" type="ORF">RINTHH_18560</name>
</gene>
<accession>M1X6A9</accession>
<dbReference type="Proteomes" id="UP000053051">
    <property type="component" value="Unassembled WGS sequence"/>
</dbReference>
<dbReference type="InterPro" id="IPR001509">
    <property type="entry name" value="Epimerase_deHydtase"/>
</dbReference>
<evidence type="ECO:0000313" key="2">
    <source>
        <dbReference type="EMBL" id="CCH68011.1"/>
    </source>
</evidence>
<dbReference type="RefSeq" id="WP_008235258.1">
    <property type="nucleotide sequence ID" value="NZ_CAIY01000075.1"/>
</dbReference>
<dbReference type="Gene3D" id="3.40.50.720">
    <property type="entry name" value="NAD(P)-binding Rossmann-like Domain"/>
    <property type="match status" value="1"/>
</dbReference>
<feature type="domain" description="NAD-dependent epimerase/dehydratase" evidence="1">
    <location>
        <begin position="4"/>
        <end position="213"/>
    </location>
</feature>
<organism evidence="2 3">
    <name type="scientific">Richelia intracellularis HH01</name>
    <dbReference type="NCBI Taxonomy" id="1165094"/>
    <lineage>
        <taxon>Bacteria</taxon>
        <taxon>Bacillati</taxon>
        <taxon>Cyanobacteriota</taxon>
        <taxon>Cyanophyceae</taxon>
        <taxon>Nostocales</taxon>
        <taxon>Nostocaceae</taxon>
        <taxon>Richelia</taxon>
    </lineage>
</organism>
<dbReference type="PANTHER" id="PTHR48079:SF6">
    <property type="entry name" value="NAD(P)-BINDING DOMAIN-CONTAINING PROTEIN-RELATED"/>
    <property type="match status" value="1"/>
</dbReference>
<comment type="caution">
    <text evidence="2">The sequence shown here is derived from an EMBL/GenBank/DDBJ whole genome shotgun (WGS) entry which is preliminary data.</text>
</comment>
<dbReference type="InterPro" id="IPR036291">
    <property type="entry name" value="NAD(P)-bd_dom_sf"/>
</dbReference>
<reference evidence="2 3" key="1">
    <citation type="submission" date="2012-05" db="EMBL/GenBank/DDBJ databases">
        <authorList>
            <person name="Hilton J."/>
        </authorList>
    </citation>
    <scope>NUCLEOTIDE SEQUENCE [LARGE SCALE GENOMIC DNA]</scope>
    <source>
        <strain evidence="2 3">HH01</strain>
    </source>
</reference>
<dbReference type="AlphaFoldDB" id="M1X6A9"/>
<dbReference type="Pfam" id="PF01370">
    <property type="entry name" value="Epimerase"/>
    <property type="match status" value="1"/>
</dbReference>
<dbReference type="GO" id="GO:0004029">
    <property type="term" value="F:aldehyde dehydrogenase (NAD+) activity"/>
    <property type="evidence" value="ECO:0007669"/>
    <property type="project" value="TreeGrafter"/>
</dbReference>
<dbReference type="STRING" id="1165094.RINTHH_18560"/>
<reference evidence="3" key="2">
    <citation type="submission" date="2016-01" db="EMBL/GenBank/DDBJ databases">
        <title>Diatom-associated endosymboitic cyanobacterium lacks core nitrogen metabolism enzymes.</title>
        <authorList>
            <person name="Hilton J.A."/>
            <person name="Foster R.A."/>
            <person name="Tripp H.J."/>
            <person name="Carter B.J."/>
            <person name="Zehr J.P."/>
            <person name="Villareal T.A."/>
        </authorList>
    </citation>
    <scope>NUCLEOTIDE SEQUENCE [LARGE SCALE GENOMIC DNA]</scope>
    <source>
        <strain evidence="3">HH01</strain>
    </source>
</reference>
<name>M1X6A9_9NOST</name>
<evidence type="ECO:0000313" key="3">
    <source>
        <dbReference type="Proteomes" id="UP000053051"/>
    </source>
</evidence>
<dbReference type="EMBL" id="CAIY01000075">
    <property type="protein sequence ID" value="CCH68011.1"/>
    <property type="molecule type" value="Genomic_DNA"/>
</dbReference>
<dbReference type="OrthoDB" id="9808276at2"/>